<evidence type="ECO:0000256" key="7">
    <source>
        <dbReference type="ARBA" id="ARBA00022694"/>
    </source>
</evidence>
<comment type="similarity">
    <text evidence="2 13">Belongs to the SUA5 family.</text>
</comment>
<dbReference type="PANTHER" id="PTHR17490">
    <property type="entry name" value="SUA5"/>
    <property type="match status" value="1"/>
</dbReference>
<dbReference type="InterPro" id="IPR050156">
    <property type="entry name" value="TC-AMP_synthase_SUA5"/>
</dbReference>
<evidence type="ECO:0000256" key="14">
    <source>
        <dbReference type="PIRSR" id="PIRSR004930-1"/>
    </source>
</evidence>
<evidence type="ECO:0000259" key="15">
    <source>
        <dbReference type="PROSITE" id="PS51163"/>
    </source>
</evidence>
<feature type="binding site" evidence="14">
    <location>
        <position position="27"/>
    </location>
    <ligand>
        <name>L-threonine</name>
        <dbReference type="ChEBI" id="CHEBI:57926"/>
    </ligand>
</feature>
<evidence type="ECO:0000256" key="11">
    <source>
        <dbReference type="ARBA" id="ARBA00029774"/>
    </source>
</evidence>
<comment type="caution">
    <text evidence="16">The sequence shown here is derived from an EMBL/GenBank/DDBJ whole genome shotgun (WGS) entry which is preliminary data.</text>
</comment>
<feature type="binding site" evidence="14">
    <location>
        <position position="113"/>
    </location>
    <ligand>
        <name>L-threonine</name>
        <dbReference type="ChEBI" id="CHEBI:57926"/>
    </ligand>
</feature>
<feature type="binding site" evidence="14">
    <location>
        <position position="143"/>
    </location>
    <ligand>
        <name>ATP</name>
        <dbReference type="ChEBI" id="CHEBI:30616"/>
    </ligand>
</feature>
<evidence type="ECO:0000256" key="13">
    <source>
        <dbReference type="PIRNR" id="PIRNR004930"/>
    </source>
</evidence>
<dbReference type="GO" id="GO:0061710">
    <property type="term" value="F:L-threonylcarbamoyladenylate synthase"/>
    <property type="evidence" value="ECO:0007669"/>
    <property type="project" value="UniProtKB-EC"/>
</dbReference>
<organism evidence="16 17">
    <name type="scientific">Marivirga lumbricoides</name>
    <dbReference type="NCBI Taxonomy" id="1046115"/>
    <lineage>
        <taxon>Bacteria</taxon>
        <taxon>Pseudomonadati</taxon>
        <taxon>Bacteroidota</taxon>
        <taxon>Cytophagia</taxon>
        <taxon>Cytophagales</taxon>
        <taxon>Marivirgaceae</taxon>
        <taxon>Marivirga</taxon>
    </lineage>
</organism>
<evidence type="ECO:0000256" key="8">
    <source>
        <dbReference type="ARBA" id="ARBA00022695"/>
    </source>
</evidence>
<dbReference type="AlphaFoldDB" id="A0A2T4DUV5"/>
<keyword evidence="6 13" id="KW-0808">Transferase</keyword>
<evidence type="ECO:0000313" key="17">
    <source>
        <dbReference type="Proteomes" id="UP000240608"/>
    </source>
</evidence>
<dbReference type="SUPFAM" id="SSF55821">
    <property type="entry name" value="YrdC/RibB"/>
    <property type="match status" value="1"/>
</dbReference>
<feature type="binding site" evidence="14">
    <location>
        <position position="223"/>
    </location>
    <ligand>
        <name>ATP</name>
        <dbReference type="ChEBI" id="CHEBI:30616"/>
    </ligand>
</feature>
<dbReference type="PROSITE" id="PS51163">
    <property type="entry name" value="YRDC"/>
    <property type="match status" value="1"/>
</dbReference>
<keyword evidence="7 13" id="KW-0819">tRNA processing</keyword>
<dbReference type="Pfam" id="PF03481">
    <property type="entry name" value="Sua5_C"/>
    <property type="match status" value="1"/>
</dbReference>
<evidence type="ECO:0000256" key="2">
    <source>
        <dbReference type="ARBA" id="ARBA00007663"/>
    </source>
</evidence>
<protein>
    <recommendedName>
        <fullName evidence="4 13">Threonylcarbamoyl-AMP synthase</fullName>
        <shortName evidence="13">TC-AMP synthase</shortName>
        <ecNumber evidence="3 13">2.7.7.87</ecNumber>
    </recommendedName>
    <alternativeName>
        <fullName evidence="11 13">L-threonylcarbamoyladenylate synthase</fullName>
    </alternativeName>
</protein>
<dbReference type="InterPro" id="IPR017945">
    <property type="entry name" value="DHBP_synth_RibB-like_a/b_dom"/>
</dbReference>
<dbReference type="GO" id="GO:0008033">
    <property type="term" value="P:tRNA processing"/>
    <property type="evidence" value="ECO:0007669"/>
    <property type="project" value="UniProtKB-KW"/>
</dbReference>
<dbReference type="Gene3D" id="3.90.870.10">
    <property type="entry name" value="DHBP synthase"/>
    <property type="match status" value="1"/>
</dbReference>
<evidence type="ECO:0000256" key="9">
    <source>
        <dbReference type="ARBA" id="ARBA00022741"/>
    </source>
</evidence>
<dbReference type="EMBL" id="PYVU01000010">
    <property type="protein sequence ID" value="PTB97593.1"/>
    <property type="molecule type" value="Genomic_DNA"/>
</dbReference>
<dbReference type="Proteomes" id="UP000240608">
    <property type="component" value="Unassembled WGS sequence"/>
</dbReference>
<dbReference type="GO" id="GO:0003725">
    <property type="term" value="F:double-stranded RNA binding"/>
    <property type="evidence" value="ECO:0007669"/>
    <property type="project" value="UniProtKB-UniRule"/>
</dbReference>
<keyword evidence="10 13" id="KW-0067">ATP-binding</keyword>
<dbReference type="GO" id="GO:0005737">
    <property type="term" value="C:cytoplasm"/>
    <property type="evidence" value="ECO:0007669"/>
    <property type="project" value="UniProtKB-SubCell"/>
</dbReference>
<sequence length="317" mass="34801">MAEIGTNIATAKSLLCKGEVIGLPTETVYGLAGNGLNTDAVSKIFEVKNRPHFDPLILHSYSIDAIKPYLTEFPEKALILAKEFWPGPLTLLLPRNNKIPDLTCSGLGRAAFRIPKHPVALSLLKQLDFPLAAPSANPFGYISPTSALHVQKQLGDKIPYILEGEVSEVGIESTIIGFENNVATVYRLGGLDLAAIEECIGKVKVMAHSSSRPDAPGMLKSHYAPTKKIFLGNISDLLSEYKQRKTAVLSYRTTYKSAYLNYVLTENDDMHEAAKNLFSYLRELDESDADIILTEEVPDIGLGRAINDRLKRACVNE</sequence>
<dbReference type="PANTHER" id="PTHR17490:SF16">
    <property type="entry name" value="THREONYLCARBAMOYL-AMP SYNTHASE"/>
    <property type="match status" value="1"/>
</dbReference>
<comment type="subcellular location">
    <subcellularLocation>
        <location evidence="1 13">Cytoplasm</location>
    </subcellularLocation>
</comment>
<dbReference type="PIRSF" id="PIRSF004930">
    <property type="entry name" value="Tln_factor_SUA5"/>
    <property type="match status" value="1"/>
</dbReference>
<feature type="binding site" evidence="14">
    <location>
        <position position="187"/>
    </location>
    <ligand>
        <name>ATP</name>
        <dbReference type="ChEBI" id="CHEBI:30616"/>
    </ligand>
</feature>
<dbReference type="NCBIfam" id="TIGR00057">
    <property type="entry name" value="L-threonylcarbamoyladenylate synthase"/>
    <property type="match status" value="1"/>
</dbReference>
<reference evidence="16 17" key="1">
    <citation type="submission" date="2018-03" db="EMBL/GenBank/DDBJ databases">
        <title>Cross-interface Injection: A General Nanoliter Liquid Handling Method Applied to Single Cells Genome Amplification Automated Nanoliter Liquid Handling Applied to Single Cell Multiple Displacement Amplification.</title>
        <authorList>
            <person name="Yun J."/>
            <person name="Xu P."/>
            <person name="Xu J."/>
            <person name="Dai X."/>
            <person name="Wang Y."/>
            <person name="Zheng X."/>
            <person name="Cao C."/>
            <person name="Yi Q."/>
            <person name="Zhu Y."/>
            <person name="Wang L."/>
            <person name="Dong Z."/>
            <person name="Huang Y."/>
            <person name="Huang L."/>
            <person name="Du W."/>
        </authorList>
    </citation>
    <scope>NUCLEOTIDE SEQUENCE [LARGE SCALE GENOMIC DNA]</scope>
    <source>
        <strain evidence="16 17">Z-D1-2</strain>
    </source>
</reference>
<dbReference type="GO" id="GO:0005524">
    <property type="term" value="F:ATP binding"/>
    <property type="evidence" value="ECO:0007669"/>
    <property type="project" value="UniProtKB-UniRule"/>
</dbReference>
<feature type="binding site" evidence="14">
    <location>
        <position position="173"/>
    </location>
    <ligand>
        <name>L-threonine</name>
        <dbReference type="ChEBI" id="CHEBI:57926"/>
    </ligand>
</feature>
<dbReference type="InterPro" id="IPR006070">
    <property type="entry name" value="Sua5-like_dom"/>
</dbReference>
<comment type="function">
    <text evidence="13">Required for the formation of a threonylcarbamoyl group on adenosine at position 37 (t(6)A37) in tRNAs that read codons beginning with adenine.</text>
</comment>
<feature type="binding site" evidence="14">
    <location>
        <position position="135"/>
    </location>
    <ligand>
        <name>ATP</name>
        <dbReference type="ChEBI" id="CHEBI:30616"/>
    </ligand>
</feature>
<evidence type="ECO:0000256" key="10">
    <source>
        <dbReference type="ARBA" id="ARBA00022840"/>
    </source>
</evidence>
<accession>A0A2T4DUV5</accession>
<gene>
    <name evidence="16" type="ORF">C9994_02180</name>
</gene>
<feature type="binding site" evidence="14">
    <location>
        <position position="50"/>
    </location>
    <ligand>
        <name>ATP</name>
        <dbReference type="ChEBI" id="CHEBI:30616"/>
    </ligand>
</feature>
<keyword evidence="5 13" id="KW-0963">Cytoplasm</keyword>
<evidence type="ECO:0000256" key="1">
    <source>
        <dbReference type="ARBA" id="ARBA00004496"/>
    </source>
</evidence>
<dbReference type="InterPro" id="IPR038385">
    <property type="entry name" value="Sua5/YwlC_C"/>
</dbReference>
<feature type="domain" description="YrdC-like" evidence="15">
    <location>
        <begin position="5"/>
        <end position="191"/>
    </location>
</feature>
<evidence type="ECO:0000313" key="16">
    <source>
        <dbReference type="EMBL" id="PTB97593.1"/>
    </source>
</evidence>
<dbReference type="EC" id="2.7.7.87" evidence="3 13"/>
<feature type="binding site" evidence="14">
    <location>
        <position position="133"/>
    </location>
    <ligand>
        <name>L-threonine</name>
        <dbReference type="ChEBI" id="CHEBI:57926"/>
    </ligand>
</feature>
<keyword evidence="9 13" id="KW-0547">Nucleotide-binding</keyword>
<name>A0A2T4DUV5_9BACT</name>
<dbReference type="Pfam" id="PF01300">
    <property type="entry name" value="Sua5_yciO_yrdC"/>
    <property type="match status" value="1"/>
</dbReference>
<dbReference type="InterPro" id="IPR005145">
    <property type="entry name" value="Sua5_C"/>
</dbReference>
<dbReference type="GO" id="GO:0006450">
    <property type="term" value="P:regulation of translational fidelity"/>
    <property type="evidence" value="ECO:0007669"/>
    <property type="project" value="TreeGrafter"/>
</dbReference>
<dbReference type="GO" id="GO:0000049">
    <property type="term" value="F:tRNA binding"/>
    <property type="evidence" value="ECO:0007669"/>
    <property type="project" value="TreeGrafter"/>
</dbReference>
<evidence type="ECO:0000256" key="6">
    <source>
        <dbReference type="ARBA" id="ARBA00022679"/>
    </source>
</evidence>
<dbReference type="Gene3D" id="3.40.50.11030">
    <property type="entry name" value="Threonylcarbamoyl-AMP synthase, C-terminal domain"/>
    <property type="match status" value="1"/>
</dbReference>
<comment type="catalytic activity">
    <reaction evidence="12 13">
        <text>L-threonine + hydrogencarbonate + ATP = L-threonylcarbamoyladenylate + diphosphate + H2O</text>
        <dbReference type="Rhea" id="RHEA:36407"/>
        <dbReference type="ChEBI" id="CHEBI:15377"/>
        <dbReference type="ChEBI" id="CHEBI:17544"/>
        <dbReference type="ChEBI" id="CHEBI:30616"/>
        <dbReference type="ChEBI" id="CHEBI:33019"/>
        <dbReference type="ChEBI" id="CHEBI:57926"/>
        <dbReference type="ChEBI" id="CHEBI:73682"/>
        <dbReference type="EC" id="2.7.7.87"/>
    </reaction>
</comment>
<feature type="binding site" evidence="14">
    <location>
        <position position="59"/>
    </location>
    <ligand>
        <name>ATP</name>
        <dbReference type="ChEBI" id="CHEBI:30616"/>
    </ligand>
</feature>
<dbReference type="InterPro" id="IPR010923">
    <property type="entry name" value="T(6)A37_SUA5"/>
</dbReference>
<evidence type="ECO:0000256" key="12">
    <source>
        <dbReference type="ARBA" id="ARBA00048366"/>
    </source>
</evidence>
<proteinExistence type="inferred from homology"/>
<evidence type="ECO:0000256" key="5">
    <source>
        <dbReference type="ARBA" id="ARBA00022490"/>
    </source>
</evidence>
<keyword evidence="8 13" id="KW-0548">Nucleotidyltransferase</keyword>
<evidence type="ECO:0000256" key="4">
    <source>
        <dbReference type="ARBA" id="ARBA00015492"/>
    </source>
</evidence>
<evidence type="ECO:0000256" key="3">
    <source>
        <dbReference type="ARBA" id="ARBA00012584"/>
    </source>
</evidence>